<dbReference type="PROSITE" id="PS00887">
    <property type="entry name" value="ILVD_EDD_2"/>
    <property type="match status" value="1"/>
</dbReference>
<comment type="similarity">
    <text evidence="2 15">Belongs to the IlvD/Edd family.</text>
</comment>
<evidence type="ECO:0000256" key="13">
    <source>
        <dbReference type="ARBA" id="ARBA00029437"/>
    </source>
</evidence>
<reference evidence="18" key="1">
    <citation type="journal article" date="2020" name="mSystems">
        <title>Genome- and Community-Level Interaction Insights into Carbon Utilization and Element Cycling Functions of Hydrothermarchaeota in Hydrothermal Sediment.</title>
        <authorList>
            <person name="Zhou Z."/>
            <person name="Liu Y."/>
            <person name="Xu W."/>
            <person name="Pan J."/>
            <person name="Luo Z.H."/>
            <person name="Li M."/>
        </authorList>
    </citation>
    <scope>NUCLEOTIDE SEQUENCE [LARGE SCALE GENOMIC DNA]</scope>
    <source>
        <strain evidence="18">SpSt-81</strain>
    </source>
</reference>
<feature type="binding site" evidence="15">
    <location>
        <position position="120"/>
    </location>
    <ligand>
        <name>Mg(2+)</name>
        <dbReference type="ChEBI" id="CHEBI:18420"/>
    </ligand>
</feature>
<dbReference type="InterPro" id="IPR037237">
    <property type="entry name" value="IlvD/EDD_N"/>
</dbReference>
<comment type="subunit">
    <text evidence="15">Homodimer.</text>
</comment>
<accession>A0A7C3MHH3</accession>
<dbReference type="InterPro" id="IPR020558">
    <property type="entry name" value="DiOHA_6PGluconate_deHydtase_CS"/>
</dbReference>
<dbReference type="GO" id="GO:0005829">
    <property type="term" value="C:cytosol"/>
    <property type="evidence" value="ECO:0007669"/>
    <property type="project" value="TreeGrafter"/>
</dbReference>
<name>A0A7C3MHH3_DICTH</name>
<proteinExistence type="inferred from homology"/>
<keyword evidence="9 15" id="KW-0456">Lyase</keyword>
<evidence type="ECO:0000256" key="9">
    <source>
        <dbReference type="ARBA" id="ARBA00023239"/>
    </source>
</evidence>
<evidence type="ECO:0000256" key="12">
    <source>
        <dbReference type="ARBA" id="ARBA00029436"/>
    </source>
</evidence>
<dbReference type="Gene3D" id="3.50.30.80">
    <property type="entry name" value="IlvD/EDD C-terminal domain-like"/>
    <property type="match status" value="1"/>
</dbReference>
<dbReference type="InterPro" id="IPR042096">
    <property type="entry name" value="Dihydro-acid_dehy_C"/>
</dbReference>
<evidence type="ECO:0000256" key="7">
    <source>
        <dbReference type="ARBA" id="ARBA00023004"/>
    </source>
</evidence>
<evidence type="ECO:0000256" key="4">
    <source>
        <dbReference type="ARBA" id="ARBA00022714"/>
    </source>
</evidence>
<dbReference type="Pfam" id="PF00920">
    <property type="entry name" value="ILVD_EDD_N"/>
    <property type="match status" value="1"/>
</dbReference>
<evidence type="ECO:0000259" key="16">
    <source>
        <dbReference type="Pfam" id="PF00920"/>
    </source>
</evidence>
<organism evidence="18">
    <name type="scientific">Dictyoglomus thermophilum</name>
    <dbReference type="NCBI Taxonomy" id="14"/>
    <lineage>
        <taxon>Bacteria</taxon>
        <taxon>Pseudomonadati</taxon>
        <taxon>Dictyoglomota</taxon>
        <taxon>Dictyoglomia</taxon>
        <taxon>Dictyoglomales</taxon>
        <taxon>Dictyoglomaceae</taxon>
        <taxon>Dictyoglomus</taxon>
    </lineage>
</organism>
<keyword evidence="7 15" id="KW-0408">Iron</keyword>
<feature type="binding site" evidence="15">
    <location>
        <position position="78"/>
    </location>
    <ligand>
        <name>Mg(2+)</name>
        <dbReference type="ChEBI" id="CHEBI:18420"/>
    </ligand>
</feature>
<evidence type="ECO:0000313" key="18">
    <source>
        <dbReference type="EMBL" id="HFX13208.1"/>
    </source>
</evidence>
<dbReference type="UniPathway" id="UPA00047">
    <property type="reaction ID" value="UER00057"/>
</dbReference>
<feature type="domain" description="Dihydroxy-acid/6-phosphogluconate dehydratase C-terminal" evidence="17">
    <location>
        <begin position="359"/>
        <end position="550"/>
    </location>
</feature>
<evidence type="ECO:0000256" key="14">
    <source>
        <dbReference type="ARBA" id="ARBA00029490"/>
    </source>
</evidence>
<keyword evidence="5 15" id="KW-0479">Metal-binding</keyword>
<keyword evidence="3 15" id="KW-0028">Amino-acid biosynthesis</keyword>
<dbReference type="SUPFAM" id="SSF143975">
    <property type="entry name" value="IlvD/EDD N-terminal domain-like"/>
    <property type="match status" value="1"/>
</dbReference>
<evidence type="ECO:0000256" key="3">
    <source>
        <dbReference type="ARBA" id="ARBA00022605"/>
    </source>
</evidence>
<comment type="catalytic activity">
    <reaction evidence="11">
        <text>(2R)-2,3-dihydroxy-3-methylbutanoate = 3-methyl-2-oxobutanoate + H2O</text>
        <dbReference type="Rhea" id="RHEA:24809"/>
        <dbReference type="ChEBI" id="CHEBI:11851"/>
        <dbReference type="ChEBI" id="CHEBI:15377"/>
        <dbReference type="ChEBI" id="CHEBI:49072"/>
        <dbReference type="EC" id="4.2.1.9"/>
    </reaction>
    <physiologicalReaction direction="left-to-right" evidence="11">
        <dbReference type="Rhea" id="RHEA:24810"/>
    </physiologicalReaction>
</comment>
<dbReference type="PANTHER" id="PTHR43661">
    <property type="entry name" value="D-XYLONATE DEHYDRATASE"/>
    <property type="match status" value="1"/>
</dbReference>
<dbReference type="InterPro" id="IPR004404">
    <property type="entry name" value="DihydroxyA_deHydtase"/>
</dbReference>
<dbReference type="FunFam" id="3.50.30.80:FF:000001">
    <property type="entry name" value="Dihydroxy-acid dehydratase"/>
    <property type="match status" value="1"/>
</dbReference>
<evidence type="ECO:0000259" key="17">
    <source>
        <dbReference type="Pfam" id="PF24877"/>
    </source>
</evidence>
<dbReference type="NCBIfam" id="NF002068">
    <property type="entry name" value="PRK00911.1"/>
    <property type="match status" value="1"/>
</dbReference>
<dbReference type="HAMAP" id="MF_00012">
    <property type="entry name" value="IlvD"/>
    <property type="match status" value="1"/>
</dbReference>
<dbReference type="Pfam" id="PF24877">
    <property type="entry name" value="ILV_EDD_C"/>
    <property type="match status" value="1"/>
</dbReference>
<gene>
    <name evidence="15 18" type="primary">ilvD</name>
    <name evidence="18" type="ORF">ENW00_03490</name>
</gene>
<dbReference type="PANTHER" id="PTHR43661:SF3">
    <property type="entry name" value="D-XYLONATE DEHYDRATASE YAGF-RELATED"/>
    <property type="match status" value="1"/>
</dbReference>
<dbReference type="GO" id="GO:0051537">
    <property type="term" value="F:2 iron, 2 sulfur cluster binding"/>
    <property type="evidence" value="ECO:0007669"/>
    <property type="project" value="UniProtKB-UniRule"/>
</dbReference>
<dbReference type="GO" id="GO:0009099">
    <property type="term" value="P:L-valine biosynthetic process"/>
    <property type="evidence" value="ECO:0007669"/>
    <property type="project" value="UniProtKB-UniRule"/>
</dbReference>
<dbReference type="NCBIfam" id="TIGR00110">
    <property type="entry name" value="ilvD"/>
    <property type="match status" value="1"/>
</dbReference>
<evidence type="ECO:0000256" key="11">
    <source>
        <dbReference type="ARBA" id="ARBA00029304"/>
    </source>
</evidence>
<dbReference type="InterPro" id="IPR056740">
    <property type="entry name" value="ILV_EDD_C"/>
</dbReference>
<evidence type="ECO:0000256" key="15">
    <source>
        <dbReference type="HAMAP-Rule" id="MF_00012"/>
    </source>
</evidence>
<comment type="caution">
    <text evidence="15">Lacks conserved residue(s) required for the propagation of feature annotation.</text>
</comment>
<dbReference type="SUPFAM" id="SSF52016">
    <property type="entry name" value="LeuD/IlvD-like"/>
    <property type="match status" value="1"/>
</dbReference>
<sequence>MRSDAVKKGIERAPHRSLFYAMGYTKDELEKPLIGVVNSGNEMIPGHIHLDMITQAVKYGILEAGGTPMEFRVIGICDGIAMGHKGMKYSLASRELIADSIEAMVEAYQLDGIILITNCDKIVPGMLMAAARLNLPSIILSGGPMLAGRWQGKDVDLISIFEGIGQVKAGNLKEEDLLDLEQYACPGCGSCSGMFTANTMNCLSEALGIALPFNGTLPAAFDGLRKRLSKEAGKRIVELVKAGIKARDILTKEAFENAIAVDMALGGSTNTVLHLLAIAKEAKIDLPLDTFQKISEKTPNICKLSPASSQHIQDLHEAGGIPAVMKELLKGNLLHPNAITVSGKTIGEIAESAVIRDRNVIRSLENPYASDGGLSILYGNLAPEGAVVKKSAVSPKMLKHTGPARVFNSEEEAIKEIYAGKINKGDVVIIRYEGPKGGPGMREMLSPTSALAGMGLDEDVALITDGRFSGGSRGAAIGHVSPEAAEGGPIALLKDGDIIEIDIPNRKINVKLSQEELEERKKEWKPIKREIEFSYLRRYAALVTSASQGAVLKDIYGDN</sequence>
<dbReference type="UniPathway" id="UPA00049">
    <property type="reaction ID" value="UER00061"/>
</dbReference>
<keyword evidence="4 15" id="KW-0001">2Fe-2S</keyword>
<dbReference type="GO" id="GO:0000287">
    <property type="term" value="F:magnesium ion binding"/>
    <property type="evidence" value="ECO:0007669"/>
    <property type="project" value="UniProtKB-UniRule"/>
</dbReference>
<dbReference type="EMBL" id="DTIN01000011">
    <property type="protein sequence ID" value="HFX13208.1"/>
    <property type="molecule type" value="Genomic_DNA"/>
</dbReference>
<comment type="pathway">
    <text evidence="13 15">Amino-acid biosynthesis; L-isoleucine biosynthesis; L-isoleucine from 2-oxobutanoate: step 3/4.</text>
</comment>
<comment type="function">
    <text evidence="15">Functions in the biosynthesis of branched-chain amino acids. Catalyzes the dehydration of (2R,3R)-2,3-dihydroxy-3-methylpentanoate (2,3-dihydroxy-3-methylvalerate) into 2-oxo-3-methylpentanoate (2-oxo-3-methylvalerate) and of (2R)-2,3-dihydroxy-3-methylbutanoate (2,3-dihydroxyisovalerate) into 2-oxo-3-methylbutanoate (2-oxoisovalerate), the penultimate precursor to L-isoleucine and L-valine, respectively.</text>
</comment>
<comment type="caution">
    <text evidence="18">The sequence shown here is derived from an EMBL/GenBank/DDBJ whole genome shotgun (WGS) entry which is preliminary data.</text>
</comment>
<feature type="domain" description="Dihydroxy-acid/6-phosphogluconate dehydratase N-terminal" evidence="16">
    <location>
        <begin position="31"/>
        <end position="348"/>
    </location>
</feature>
<feature type="binding site" evidence="15">
    <location>
        <position position="443"/>
    </location>
    <ligand>
        <name>Mg(2+)</name>
        <dbReference type="ChEBI" id="CHEBI:18420"/>
    </ligand>
</feature>
<dbReference type="GO" id="GO:0009097">
    <property type="term" value="P:isoleucine biosynthetic process"/>
    <property type="evidence" value="ECO:0007669"/>
    <property type="project" value="UniProtKB-UniRule"/>
</dbReference>
<comment type="cofactor">
    <cofactor evidence="15">
        <name>[2Fe-2S] cluster</name>
        <dbReference type="ChEBI" id="CHEBI:190135"/>
    </cofactor>
    <text evidence="15">Binds 1 [2Fe-2S] cluster per subunit. This cluster acts as a Lewis acid cofactor.</text>
</comment>
<comment type="cofactor">
    <cofactor evidence="1 15">
        <name>Mg(2+)</name>
        <dbReference type="ChEBI" id="CHEBI:18420"/>
    </cofactor>
</comment>
<keyword evidence="6 15" id="KW-0460">Magnesium</keyword>
<comment type="catalytic activity">
    <reaction evidence="15">
        <text>(2R,3R)-2,3-dihydroxy-3-methylpentanoate = (S)-3-methyl-2-oxopentanoate + H2O</text>
        <dbReference type="Rhea" id="RHEA:27694"/>
        <dbReference type="ChEBI" id="CHEBI:15377"/>
        <dbReference type="ChEBI" id="CHEBI:35146"/>
        <dbReference type="ChEBI" id="CHEBI:49258"/>
        <dbReference type="EC" id="4.2.1.9"/>
    </reaction>
</comment>
<evidence type="ECO:0000256" key="2">
    <source>
        <dbReference type="ARBA" id="ARBA00006486"/>
    </source>
</evidence>
<dbReference type="PROSITE" id="PS00886">
    <property type="entry name" value="ILVD_EDD_1"/>
    <property type="match status" value="1"/>
</dbReference>
<feature type="active site" description="Proton acceptor" evidence="15">
    <location>
        <position position="469"/>
    </location>
</feature>
<feature type="binding site" description="via carbamate group" evidence="15">
    <location>
        <position position="121"/>
    </location>
    <ligand>
        <name>Mg(2+)</name>
        <dbReference type="ChEBI" id="CHEBI:18420"/>
    </ligand>
</feature>
<keyword evidence="8 15" id="KW-0411">Iron-sulfur</keyword>
<dbReference type="EC" id="4.2.1.9" evidence="14 15"/>
<keyword evidence="10 15" id="KW-0100">Branched-chain amino acid biosynthesis</keyword>
<dbReference type="InterPro" id="IPR000581">
    <property type="entry name" value="ILV_EDD_N"/>
</dbReference>
<comment type="pathway">
    <text evidence="12 15">Amino-acid biosynthesis; L-valine biosynthesis; L-valine from pyruvate: step 3/4.</text>
</comment>
<protein>
    <recommendedName>
        <fullName evidence="14 15">Dihydroxy-acid dehydratase</fullName>
        <shortName evidence="15">DAD</shortName>
        <ecNumber evidence="14 15">4.2.1.9</ecNumber>
    </recommendedName>
</protein>
<evidence type="ECO:0000256" key="1">
    <source>
        <dbReference type="ARBA" id="ARBA00001946"/>
    </source>
</evidence>
<evidence type="ECO:0000256" key="8">
    <source>
        <dbReference type="ARBA" id="ARBA00023014"/>
    </source>
</evidence>
<dbReference type="GO" id="GO:0004160">
    <property type="term" value="F:dihydroxy-acid dehydratase activity"/>
    <property type="evidence" value="ECO:0007669"/>
    <property type="project" value="UniProtKB-UniRule"/>
</dbReference>
<evidence type="ECO:0000256" key="5">
    <source>
        <dbReference type="ARBA" id="ARBA00022723"/>
    </source>
</evidence>
<dbReference type="AlphaFoldDB" id="A0A7C3MHH3"/>
<feature type="modified residue" description="N6-carboxylysine" evidence="15">
    <location>
        <position position="121"/>
    </location>
</feature>
<evidence type="ECO:0000256" key="10">
    <source>
        <dbReference type="ARBA" id="ARBA00023304"/>
    </source>
</evidence>
<evidence type="ECO:0000256" key="6">
    <source>
        <dbReference type="ARBA" id="ARBA00022842"/>
    </source>
</evidence>